<organism evidence="1 2">
    <name type="scientific">Smittium culicis</name>
    <dbReference type="NCBI Taxonomy" id="133412"/>
    <lineage>
        <taxon>Eukaryota</taxon>
        <taxon>Fungi</taxon>
        <taxon>Fungi incertae sedis</taxon>
        <taxon>Zoopagomycota</taxon>
        <taxon>Kickxellomycotina</taxon>
        <taxon>Harpellomycetes</taxon>
        <taxon>Harpellales</taxon>
        <taxon>Legeriomycetaceae</taxon>
        <taxon>Smittium</taxon>
    </lineage>
</organism>
<name>A0A1R1XC49_9FUNG</name>
<accession>A0A1R1XC49</accession>
<sequence length="73" mass="8405">MFSDKAFLDTTKDRLSYDSLEHIQTLYRGTWVFRELLTCLDNFAVYVRMSSCRNLATVITISKSYALICVVLG</sequence>
<evidence type="ECO:0000313" key="2">
    <source>
        <dbReference type="Proteomes" id="UP000187429"/>
    </source>
</evidence>
<dbReference type="AlphaFoldDB" id="A0A1R1XC49"/>
<comment type="caution">
    <text evidence="1">The sequence shown here is derived from an EMBL/GenBank/DDBJ whole genome shotgun (WGS) entry which is preliminary data.</text>
</comment>
<reference evidence="2" key="1">
    <citation type="submission" date="2017-01" db="EMBL/GenBank/DDBJ databases">
        <authorList>
            <person name="Wang Y."/>
            <person name="White M."/>
            <person name="Kvist S."/>
            <person name="Moncalvo J.-M."/>
        </authorList>
    </citation>
    <scope>NUCLEOTIDE SEQUENCE [LARGE SCALE GENOMIC DNA]</scope>
    <source>
        <strain evidence="2">ID-206-W2</strain>
    </source>
</reference>
<keyword evidence="2" id="KW-1185">Reference proteome</keyword>
<gene>
    <name evidence="1" type="ORF">AYI69_g9507</name>
</gene>
<dbReference type="Proteomes" id="UP000187429">
    <property type="component" value="Unassembled WGS sequence"/>
</dbReference>
<dbReference type="EMBL" id="LSSM01005675">
    <property type="protein sequence ID" value="OMJ12205.1"/>
    <property type="molecule type" value="Genomic_DNA"/>
</dbReference>
<evidence type="ECO:0000313" key="1">
    <source>
        <dbReference type="EMBL" id="OMJ12205.1"/>
    </source>
</evidence>
<proteinExistence type="predicted"/>
<protein>
    <submittedName>
        <fullName evidence="1">Uncharacterized protein</fullName>
    </submittedName>
</protein>